<evidence type="ECO:0000256" key="1">
    <source>
        <dbReference type="ARBA" id="ARBA00022679"/>
    </source>
</evidence>
<keyword evidence="2" id="KW-0012">Acyltransferase</keyword>
<dbReference type="OrthoDB" id="30840at2759"/>
<dbReference type="Pfam" id="PF00583">
    <property type="entry name" value="Acetyltransf_1"/>
    <property type="match status" value="1"/>
</dbReference>
<evidence type="ECO:0000256" key="2">
    <source>
        <dbReference type="ARBA" id="ARBA00023315"/>
    </source>
</evidence>
<dbReference type="PROSITE" id="PS51186">
    <property type="entry name" value="GNAT"/>
    <property type="match status" value="1"/>
</dbReference>
<dbReference type="EMBL" id="DF237128">
    <property type="protein sequence ID" value="GAQ84175.1"/>
    <property type="molecule type" value="Genomic_DNA"/>
</dbReference>
<evidence type="ECO:0000313" key="5">
    <source>
        <dbReference type="Proteomes" id="UP000054558"/>
    </source>
</evidence>
<name>A0A1Y1HZU2_KLENI</name>
<dbReference type="Proteomes" id="UP000054558">
    <property type="component" value="Unassembled WGS sequence"/>
</dbReference>
<reference evidence="4 5" key="1">
    <citation type="journal article" date="2014" name="Nat. Commun.">
        <title>Klebsormidium flaccidum genome reveals primary factors for plant terrestrial adaptation.</title>
        <authorList>
            <person name="Hori K."/>
            <person name="Maruyama F."/>
            <person name="Fujisawa T."/>
            <person name="Togashi T."/>
            <person name="Yamamoto N."/>
            <person name="Seo M."/>
            <person name="Sato S."/>
            <person name="Yamada T."/>
            <person name="Mori H."/>
            <person name="Tajima N."/>
            <person name="Moriyama T."/>
            <person name="Ikeuchi M."/>
            <person name="Watanabe M."/>
            <person name="Wada H."/>
            <person name="Kobayashi K."/>
            <person name="Saito M."/>
            <person name="Masuda T."/>
            <person name="Sasaki-Sekimoto Y."/>
            <person name="Mashiguchi K."/>
            <person name="Awai K."/>
            <person name="Shimojima M."/>
            <person name="Masuda S."/>
            <person name="Iwai M."/>
            <person name="Nobusawa T."/>
            <person name="Narise T."/>
            <person name="Kondo S."/>
            <person name="Saito H."/>
            <person name="Sato R."/>
            <person name="Murakawa M."/>
            <person name="Ihara Y."/>
            <person name="Oshima-Yamada Y."/>
            <person name="Ohtaka K."/>
            <person name="Satoh M."/>
            <person name="Sonobe K."/>
            <person name="Ishii M."/>
            <person name="Ohtani R."/>
            <person name="Kanamori-Sato M."/>
            <person name="Honoki R."/>
            <person name="Miyazaki D."/>
            <person name="Mochizuki H."/>
            <person name="Umetsu J."/>
            <person name="Higashi K."/>
            <person name="Shibata D."/>
            <person name="Kamiya Y."/>
            <person name="Sato N."/>
            <person name="Nakamura Y."/>
            <person name="Tabata S."/>
            <person name="Ida S."/>
            <person name="Kurokawa K."/>
            <person name="Ohta H."/>
        </authorList>
    </citation>
    <scope>NUCLEOTIDE SEQUENCE [LARGE SCALE GENOMIC DNA]</scope>
    <source>
        <strain evidence="4 5">NIES-2285</strain>
    </source>
</reference>
<evidence type="ECO:0000313" key="4">
    <source>
        <dbReference type="EMBL" id="GAQ84175.1"/>
    </source>
</evidence>
<keyword evidence="5" id="KW-1185">Reference proteome</keyword>
<dbReference type="InterPro" id="IPR051635">
    <property type="entry name" value="SNAT-like"/>
</dbReference>
<dbReference type="InterPro" id="IPR016181">
    <property type="entry name" value="Acyl_CoA_acyltransferase"/>
</dbReference>
<evidence type="ECO:0000259" key="3">
    <source>
        <dbReference type="PROSITE" id="PS51186"/>
    </source>
</evidence>
<dbReference type="AlphaFoldDB" id="A0A1Y1HZU2"/>
<accession>A0A1Y1HZU2</accession>
<protein>
    <recommendedName>
        <fullName evidence="3">N-acetyltransferase domain-containing protein</fullName>
    </recommendedName>
</protein>
<sequence>MANEPYTAFSSEDLFFRPVAQEDLPAVAAIEQAGFPVDEAASPETLGFRQREAGHCFLVALKGDEVIGYACGTLTKGSQLSHETMYRHDPTGGCLCVHSLCVAKEQQRRGLGPRIMRTYINYVRSALPQVDSIKLICKQDLIRFYERSGFHLLGPSEVVHGKDQWYEMQLLTSRQESKSS</sequence>
<dbReference type="CDD" id="cd04301">
    <property type="entry name" value="NAT_SF"/>
    <property type="match status" value="1"/>
</dbReference>
<dbReference type="SUPFAM" id="SSF55729">
    <property type="entry name" value="Acyl-CoA N-acyltransferases (Nat)"/>
    <property type="match status" value="1"/>
</dbReference>
<feature type="domain" description="N-acetyltransferase" evidence="3">
    <location>
        <begin position="14"/>
        <end position="173"/>
    </location>
</feature>
<dbReference type="STRING" id="105231.A0A1Y1HZU2"/>
<gene>
    <name evidence="4" type="ORF">KFL_001790140</name>
</gene>
<dbReference type="Gene3D" id="3.40.630.30">
    <property type="match status" value="1"/>
</dbReference>
<dbReference type="OMA" id="IHLMCKE"/>
<keyword evidence="1" id="KW-0808">Transferase</keyword>
<proteinExistence type="predicted"/>
<dbReference type="InterPro" id="IPR000182">
    <property type="entry name" value="GNAT_dom"/>
</dbReference>
<dbReference type="PANTHER" id="PTHR10908">
    <property type="entry name" value="SEROTONIN N-ACETYLTRANSFERASE"/>
    <property type="match status" value="1"/>
</dbReference>
<dbReference type="GO" id="GO:0008080">
    <property type="term" value="F:N-acetyltransferase activity"/>
    <property type="evidence" value="ECO:0007669"/>
    <property type="project" value="UniProtKB-ARBA"/>
</dbReference>
<dbReference type="PANTHER" id="PTHR10908:SF0">
    <property type="entry name" value="SEROTONIN N-ACETYLTRANSFERASE"/>
    <property type="match status" value="1"/>
</dbReference>
<organism evidence="4 5">
    <name type="scientific">Klebsormidium nitens</name>
    <name type="common">Green alga</name>
    <name type="synonym">Ulothrix nitens</name>
    <dbReference type="NCBI Taxonomy" id="105231"/>
    <lineage>
        <taxon>Eukaryota</taxon>
        <taxon>Viridiplantae</taxon>
        <taxon>Streptophyta</taxon>
        <taxon>Klebsormidiophyceae</taxon>
        <taxon>Klebsormidiales</taxon>
        <taxon>Klebsormidiaceae</taxon>
        <taxon>Klebsormidium</taxon>
    </lineage>
</organism>